<comment type="caution">
    <text evidence="1">The sequence shown here is derived from an EMBL/GenBank/DDBJ whole genome shotgun (WGS) entry which is preliminary data.</text>
</comment>
<reference evidence="2" key="1">
    <citation type="journal article" date="2019" name="Int. J. Syst. Evol. Microbiol.">
        <title>The Global Catalogue of Microorganisms (GCM) 10K type strain sequencing project: providing services to taxonomists for standard genome sequencing and annotation.</title>
        <authorList>
            <consortium name="The Broad Institute Genomics Platform"/>
            <consortium name="The Broad Institute Genome Sequencing Center for Infectious Disease"/>
            <person name="Wu L."/>
            <person name="Ma J."/>
        </authorList>
    </citation>
    <scope>NUCLEOTIDE SEQUENCE [LARGE SCALE GENOMIC DNA]</scope>
    <source>
        <strain evidence="2">JCM 17809</strain>
    </source>
</reference>
<dbReference type="EMBL" id="BAABGM010000015">
    <property type="protein sequence ID" value="GAA4408231.1"/>
    <property type="molecule type" value="Genomic_DNA"/>
</dbReference>
<organism evidence="1 2">
    <name type="scientific">Fodinibacter luteus</name>
    <dbReference type="NCBI Taxonomy" id="552064"/>
    <lineage>
        <taxon>Bacteria</taxon>
        <taxon>Bacillati</taxon>
        <taxon>Actinomycetota</taxon>
        <taxon>Actinomycetes</taxon>
        <taxon>Micrococcales</taxon>
        <taxon>Intrasporangiaceae</taxon>
        <taxon>Fodinibacter (ex Wang et al. 2009)</taxon>
    </lineage>
</organism>
<dbReference type="RefSeq" id="WP_345206507.1">
    <property type="nucleotide sequence ID" value="NZ_BAABGM010000015.1"/>
</dbReference>
<name>A0ABP8KJX4_9MICO</name>
<evidence type="ECO:0008006" key="3">
    <source>
        <dbReference type="Google" id="ProtNLM"/>
    </source>
</evidence>
<protein>
    <recommendedName>
        <fullName evidence="3">RNA-binding protein</fullName>
    </recommendedName>
</protein>
<dbReference type="Proteomes" id="UP001500945">
    <property type="component" value="Unassembled WGS sequence"/>
</dbReference>
<keyword evidence="2" id="KW-1185">Reference proteome</keyword>
<sequence>MDGLTHPRDLEAWHRWQHASQPLGRRVERVVGVLRDIARPGARAGQVVVTRGGPEPRVLVCLESRTPASEAALLAPLRDVHPEDVVVVSPERVRDVLPSWTWAESTTLASDALPGLAEQARVVLSAGHHLPLGHIARSAVGGRDTGDDRRFVTVQHGLLTPHAPPLAEGTTLLAWSEADAGYWRSGRDDVHTTVVGAQLLWDAGRPPTAVRAPQVPPVFLGQLNATELPREALADAAESFCRAEHATYRPHPGELDRGSVAVHERLEAAGVPVDRSGAPLRDLGAPVVSVFSAGVLEAAAAGLPAWVTFADPPPWLSALWARYAMAPWGGPPTAAPHRPATEPARAVAAVVQEMTG</sequence>
<evidence type="ECO:0000313" key="2">
    <source>
        <dbReference type="Proteomes" id="UP001500945"/>
    </source>
</evidence>
<proteinExistence type="predicted"/>
<accession>A0ABP8KJX4</accession>
<gene>
    <name evidence="1" type="ORF">GCM10023168_25280</name>
</gene>
<evidence type="ECO:0000313" key="1">
    <source>
        <dbReference type="EMBL" id="GAA4408231.1"/>
    </source>
</evidence>